<accession>A0ACC0VPD9</accession>
<protein>
    <submittedName>
        <fullName evidence="1">Uncharacterized protein</fullName>
    </submittedName>
</protein>
<keyword evidence="2" id="KW-1185">Reference proteome</keyword>
<comment type="caution">
    <text evidence="1">The sequence shown here is derived from an EMBL/GenBank/DDBJ whole genome shotgun (WGS) entry which is preliminary data.</text>
</comment>
<sequence length="354" mass="39152">MFSRRTSRSNTKNKEEVATRRRRPNSRKVTAAHTQPTKAKEKQVIDLTIEEEGGQALPKRNEEKHVEVDPTKPEIPMDIPAHLESDDYFTILSLQRSATESDVKRAYRKLAIQWHPDKNRSNSRAEEIFKKISEAYEVLSNSEKRMLYEKYGKAGVEGRSSQQNPHEFGFNGGGGFSSQHARDIFNAFFGGEDPFEAFFGGGRQPHGSRRAHHDPFGSMNFGGMGMGMGMHMGMGMNMHGFGSAGGVSMMNSCFGDGFEGMHRSGGNSFSTSSSSSSSMYTDQNGNVIQQKTTTTIGPDGRKETVTEEYRNGKLVNSSSSSSCGRLADTGRMQLDGNLSNPMRSDPRRRTSDSV</sequence>
<organism evidence="1 2">
    <name type="scientific">Peronosclerospora sorghi</name>
    <dbReference type="NCBI Taxonomy" id="230839"/>
    <lineage>
        <taxon>Eukaryota</taxon>
        <taxon>Sar</taxon>
        <taxon>Stramenopiles</taxon>
        <taxon>Oomycota</taxon>
        <taxon>Peronosporomycetes</taxon>
        <taxon>Peronosporales</taxon>
        <taxon>Peronosporaceae</taxon>
        <taxon>Peronosclerospora</taxon>
    </lineage>
</organism>
<dbReference type="EMBL" id="CM047587">
    <property type="protein sequence ID" value="KAI9908339.1"/>
    <property type="molecule type" value="Genomic_DNA"/>
</dbReference>
<gene>
    <name evidence="1" type="ORF">PsorP6_002825</name>
</gene>
<dbReference type="Proteomes" id="UP001163321">
    <property type="component" value="Chromosome 8"/>
</dbReference>
<evidence type="ECO:0000313" key="2">
    <source>
        <dbReference type="Proteomes" id="UP001163321"/>
    </source>
</evidence>
<proteinExistence type="predicted"/>
<reference evidence="1 2" key="1">
    <citation type="journal article" date="2022" name="bioRxiv">
        <title>The genome of the oomycete Peronosclerospora sorghi, a cosmopolitan pathogen of maize and sorghum, is inflated with dispersed pseudogenes.</title>
        <authorList>
            <person name="Fletcher K."/>
            <person name="Martin F."/>
            <person name="Isakeit T."/>
            <person name="Cavanaugh K."/>
            <person name="Magill C."/>
            <person name="Michelmore R."/>
        </authorList>
    </citation>
    <scope>NUCLEOTIDE SEQUENCE [LARGE SCALE GENOMIC DNA]</scope>
    <source>
        <strain evidence="1">P6</strain>
    </source>
</reference>
<name>A0ACC0VPD9_9STRA</name>
<evidence type="ECO:0000313" key="1">
    <source>
        <dbReference type="EMBL" id="KAI9908339.1"/>
    </source>
</evidence>